<organism evidence="1">
    <name type="scientific">Hexamita inflata</name>
    <dbReference type="NCBI Taxonomy" id="28002"/>
    <lineage>
        <taxon>Eukaryota</taxon>
        <taxon>Metamonada</taxon>
        <taxon>Diplomonadida</taxon>
        <taxon>Hexamitidae</taxon>
        <taxon>Hexamitinae</taxon>
        <taxon>Hexamita</taxon>
    </lineage>
</organism>
<protein>
    <submittedName>
        <fullName evidence="1">Uncharacterized protein</fullName>
    </submittedName>
</protein>
<dbReference type="Gene3D" id="2.160.20.110">
    <property type="match status" value="1"/>
</dbReference>
<sequence>MINGSCVQVSCAIQGQQSINGICQCTNINAIVQGSSCVCPINASVIGNACLCNIITGQVMVSGQCVCPTIGAIIVNGVCTCGQNSLNISNTCSCPTGSTLQAGVCTCTNINAYISGNICVCPQYSVLIGNVCTCPQYSQISGNTCICNLVTGQIMNAGTCICTTNGAFINSGTCSCGVNSFNISNTCSCPFNSALVGGVCTCSISGQTMQSNACLCLQGYTIIGGICKQSTYQYISADSLLTCNQATYLTSFDVSTITNSISSGSFSNGYVFSSANSISNAFINVNNNVYAIINPLFQSQSIFLNIKIQIETQSVSSGSILTQSQTININQMNIISKDGSYITVNSGSQVNIFVQSSTNVNINNLLINLSFAMSSGNITLINSISGLLNVTGYRILGVYQSTSTITMFGIIASSVTANLIQVNFQPNIYNIGNYSSYLFGLIYNSAVTFTNIVVNLGNNSIYQTITQVASTNSILYQYGGITCYVNISTVNINNLLSDSYQKFSTSYVSNSGMLIGNISVNSIIVISNVCMQQKIASSYVFNSFGLVGLSFGKTQLNQLSISLLVQGDVTNFGIIGYQFLDSIYSEIKNVRTSVNITQGSLCVAALFGFQGAKTSSIQNAVLINSNIVCSSIYVGGIIGNASGNITIQNSTTTLTNIKGSGFVGGFIGYQYSYTIISNSSIQQTSVSCLQNFVGGFIGIVSNTIQLLNSKLYQTNISALISYSGGLLGTSFAYLITIQSSSIQQVRVSIGSSTEIGIVCYNSGATFAITNSFSIGNYVNNVLQSNCASFTNNWSLLQCS</sequence>
<evidence type="ECO:0000313" key="2">
    <source>
        <dbReference type="EMBL" id="CAL5972190.1"/>
    </source>
</evidence>
<evidence type="ECO:0000313" key="3">
    <source>
        <dbReference type="Proteomes" id="UP001642409"/>
    </source>
</evidence>
<keyword evidence="3" id="KW-1185">Reference proteome</keyword>
<dbReference type="EMBL" id="CATOUU010000380">
    <property type="protein sequence ID" value="CAI9927224.1"/>
    <property type="molecule type" value="Genomic_DNA"/>
</dbReference>
<dbReference type="AlphaFoldDB" id="A0AA86NWN3"/>
<reference evidence="2 3" key="2">
    <citation type="submission" date="2024-07" db="EMBL/GenBank/DDBJ databases">
        <authorList>
            <person name="Akdeniz Z."/>
        </authorList>
    </citation>
    <scope>NUCLEOTIDE SEQUENCE [LARGE SCALE GENOMIC DNA]</scope>
</reference>
<comment type="caution">
    <text evidence="1">The sequence shown here is derived from an EMBL/GenBank/DDBJ whole genome shotgun (WGS) entry which is preliminary data.</text>
</comment>
<evidence type="ECO:0000313" key="1">
    <source>
        <dbReference type="EMBL" id="CAI9927224.1"/>
    </source>
</evidence>
<name>A0AA86NWN3_9EUKA</name>
<dbReference type="EMBL" id="CAXDID020000003">
    <property type="protein sequence ID" value="CAL5972190.1"/>
    <property type="molecule type" value="Genomic_DNA"/>
</dbReference>
<reference evidence="1" key="1">
    <citation type="submission" date="2023-06" db="EMBL/GenBank/DDBJ databases">
        <authorList>
            <person name="Kurt Z."/>
        </authorList>
    </citation>
    <scope>NUCLEOTIDE SEQUENCE</scope>
</reference>
<dbReference type="Proteomes" id="UP001642409">
    <property type="component" value="Unassembled WGS sequence"/>
</dbReference>
<gene>
    <name evidence="1" type="ORF">HINF_LOCUS14869</name>
    <name evidence="2" type="ORF">HINF_LOCUS1781</name>
</gene>
<proteinExistence type="predicted"/>
<accession>A0AA86NWN3</accession>